<proteinExistence type="predicted"/>
<dbReference type="OMA" id="YDRVATH"/>
<organism evidence="2 3">
    <name type="scientific">Polarella glacialis</name>
    <name type="common">Dinoflagellate</name>
    <dbReference type="NCBI Taxonomy" id="89957"/>
    <lineage>
        <taxon>Eukaryota</taxon>
        <taxon>Sar</taxon>
        <taxon>Alveolata</taxon>
        <taxon>Dinophyceae</taxon>
        <taxon>Suessiales</taxon>
        <taxon>Suessiaceae</taxon>
        <taxon>Polarella</taxon>
    </lineage>
</organism>
<evidence type="ECO:0008006" key="4">
    <source>
        <dbReference type="Google" id="ProtNLM"/>
    </source>
</evidence>
<dbReference type="Proteomes" id="UP000654075">
    <property type="component" value="Unassembled WGS sequence"/>
</dbReference>
<evidence type="ECO:0000313" key="3">
    <source>
        <dbReference type="Proteomes" id="UP000654075"/>
    </source>
</evidence>
<sequence>MAPSCRPFAGAAPVACWLLQGLLLTTRSSQAGQQLRCFQLVGRGQGLVSPSSAASALGRCRMQAEESRSGESSSAAFLSASALAAGSFALLQVRQSMRSRGGGGSVVRKEAAVKGLPLTSSVVVFGWFGATERELEMVQRVYRKNGYEIVTVVQSSIAQMTSPRGWCGTVKAHVKMGDDHPLARHVDVVHCLSGGFLNYYLLKASHVPLSCRLLLLDSTPILPKPQAFTTFTRQFLTDAGRGRAVSMFPRQLHEGLVHVRWVLSARRALAEERLASLWRAAMGAVGFKVAPASPARHWVRLIMGLAVRGSYDRVVRHTLSKVFGGSPDVRPPETVVFLHNPEDPYLDNSDVENTVAAASQFGPSVSEQLVTTGHIQTLFRKPKNVFSQLR</sequence>
<feature type="chain" id="PRO_5032922713" description="Maspardin" evidence="1">
    <location>
        <begin position="32"/>
        <end position="390"/>
    </location>
</feature>
<keyword evidence="3" id="KW-1185">Reference proteome</keyword>
<keyword evidence="1" id="KW-0732">Signal</keyword>
<reference evidence="2" key="1">
    <citation type="submission" date="2021-02" db="EMBL/GenBank/DDBJ databases">
        <authorList>
            <person name="Dougan E. K."/>
            <person name="Rhodes N."/>
            <person name="Thang M."/>
            <person name="Chan C."/>
        </authorList>
    </citation>
    <scope>NUCLEOTIDE SEQUENCE</scope>
</reference>
<comment type="caution">
    <text evidence="2">The sequence shown here is derived from an EMBL/GenBank/DDBJ whole genome shotgun (WGS) entry which is preliminary data.</text>
</comment>
<dbReference type="EMBL" id="CAJNNV010029798">
    <property type="protein sequence ID" value="CAE8630132.1"/>
    <property type="molecule type" value="Genomic_DNA"/>
</dbReference>
<dbReference type="AlphaFoldDB" id="A0A813GXX6"/>
<evidence type="ECO:0000256" key="1">
    <source>
        <dbReference type="SAM" id="SignalP"/>
    </source>
</evidence>
<dbReference type="OrthoDB" id="10530758at2759"/>
<evidence type="ECO:0000313" key="2">
    <source>
        <dbReference type="EMBL" id="CAE8630132.1"/>
    </source>
</evidence>
<feature type="signal peptide" evidence="1">
    <location>
        <begin position="1"/>
        <end position="31"/>
    </location>
</feature>
<gene>
    <name evidence="2" type="ORF">PGLA1383_LOCUS46528</name>
</gene>
<accession>A0A813GXX6</accession>
<protein>
    <recommendedName>
        <fullName evidence="4">Maspardin</fullName>
    </recommendedName>
</protein>
<name>A0A813GXX6_POLGL</name>